<evidence type="ECO:0000313" key="12">
    <source>
        <dbReference type="EMBL" id="GAA5157245.1"/>
    </source>
</evidence>
<dbReference type="EC" id="3.4.23.36" evidence="9"/>
<evidence type="ECO:0000256" key="6">
    <source>
        <dbReference type="ARBA" id="ARBA00022801"/>
    </source>
</evidence>
<evidence type="ECO:0000256" key="8">
    <source>
        <dbReference type="ARBA" id="ARBA00023136"/>
    </source>
</evidence>
<protein>
    <recommendedName>
        <fullName evidence="9">Lipoprotein signal peptidase</fullName>
        <ecNumber evidence="9">3.4.23.36</ecNumber>
    </recommendedName>
    <alternativeName>
        <fullName evidence="9">Prolipoprotein signal peptidase</fullName>
    </alternativeName>
    <alternativeName>
        <fullName evidence="9">Signal peptidase II</fullName>
        <shortName evidence="9">SPase II</shortName>
    </alternativeName>
</protein>
<dbReference type="NCBIfam" id="TIGR00077">
    <property type="entry name" value="lspA"/>
    <property type="match status" value="1"/>
</dbReference>
<dbReference type="HAMAP" id="MF_00161">
    <property type="entry name" value="LspA"/>
    <property type="match status" value="1"/>
</dbReference>
<evidence type="ECO:0000256" key="4">
    <source>
        <dbReference type="ARBA" id="ARBA00022692"/>
    </source>
</evidence>
<comment type="subcellular location">
    <subcellularLocation>
        <location evidence="9">Cell membrane</location>
        <topology evidence="9">Multi-pass membrane protein</topology>
    </subcellularLocation>
</comment>
<dbReference type="RefSeq" id="WP_345530777.1">
    <property type="nucleotide sequence ID" value="NZ_BAABLD010000001.1"/>
</dbReference>
<comment type="caution">
    <text evidence="9">Lacks conserved residue(s) required for the propagation of feature annotation.</text>
</comment>
<keyword evidence="3 9" id="KW-0645">Protease</keyword>
<keyword evidence="4 9" id="KW-0812">Transmembrane</keyword>
<evidence type="ECO:0000256" key="9">
    <source>
        <dbReference type="HAMAP-Rule" id="MF_00161"/>
    </source>
</evidence>
<keyword evidence="5 9" id="KW-0064">Aspartyl protease</keyword>
<evidence type="ECO:0000256" key="10">
    <source>
        <dbReference type="RuleBase" id="RU000594"/>
    </source>
</evidence>
<feature type="transmembrane region" description="Helical" evidence="9">
    <location>
        <begin position="133"/>
        <end position="152"/>
    </location>
</feature>
<keyword evidence="13" id="KW-1185">Reference proteome</keyword>
<feature type="transmembrane region" description="Helical" evidence="9">
    <location>
        <begin position="64"/>
        <end position="83"/>
    </location>
</feature>
<reference evidence="13" key="1">
    <citation type="journal article" date="2019" name="Int. J. Syst. Evol. Microbiol.">
        <title>The Global Catalogue of Microorganisms (GCM) 10K type strain sequencing project: providing services to taxonomists for standard genome sequencing and annotation.</title>
        <authorList>
            <consortium name="The Broad Institute Genomics Platform"/>
            <consortium name="The Broad Institute Genome Sequencing Center for Infectious Disease"/>
            <person name="Wu L."/>
            <person name="Ma J."/>
        </authorList>
    </citation>
    <scope>NUCLEOTIDE SEQUENCE [LARGE SCALE GENOMIC DNA]</scope>
    <source>
        <strain evidence="13">JCM 18715</strain>
    </source>
</reference>
<keyword evidence="8 9" id="KW-0472">Membrane</keyword>
<evidence type="ECO:0000256" key="1">
    <source>
        <dbReference type="ARBA" id="ARBA00006139"/>
    </source>
</evidence>
<comment type="catalytic activity">
    <reaction evidence="9 10">
        <text>Release of signal peptides from bacterial membrane prolipoproteins. Hydrolyzes -Xaa-Yaa-Zaa-|-(S,diacylglyceryl)Cys-, in which Xaa is hydrophobic (preferably Leu), and Yaa (Ala or Ser) and Zaa (Gly or Ala) have small, neutral side chains.</text>
        <dbReference type="EC" id="3.4.23.36"/>
    </reaction>
</comment>
<evidence type="ECO:0000256" key="2">
    <source>
        <dbReference type="ARBA" id="ARBA00022475"/>
    </source>
</evidence>
<dbReference type="EMBL" id="BAABLD010000001">
    <property type="protein sequence ID" value="GAA5157245.1"/>
    <property type="molecule type" value="Genomic_DNA"/>
</dbReference>
<dbReference type="Proteomes" id="UP001500547">
    <property type="component" value="Unassembled WGS sequence"/>
</dbReference>
<gene>
    <name evidence="9 12" type="primary">lspA</name>
    <name evidence="12" type="ORF">GCM10025770_00190</name>
</gene>
<feature type="active site" evidence="9">
    <location>
        <position position="119"/>
    </location>
</feature>
<comment type="pathway">
    <text evidence="9">Protein modification; lipoprotein biosynthesis (signal peptide cleavage).</text>
</comment>
<comment type="caution">
    <text evidence="12">The sequence shown here is derived from an EMBL/GenBank/DDBJ whole genome shotgun (WGS) entry which is preliminary data.</text>
</comment>
<comment type="function">
    <text evidence="9 10">This protein specifically catalyzes the removal of signal peptides from prolipoproteins.</text>
</comment>
<dbReference type="PROSITE" id="PS00855">
    <property type="entry name" value="SPASE_II"/>
    <property type="match status" value="1"/>
</dbReference>
<keyword evidence="7 9" id="KW-1133">Transmembrane helix</keyword>
<keyword evidence="6 9" id="KW-0378">Hydrolase</keyword>
<evidence type="ECO:0000256" key="7">
    <source>
        <dbReference type="ARBA" id="ARBA00022989"/>
    </source>
</evidence>
<name>A0ABP9Q5Z6_9RHOO</name>
<dbReference type="PRINTS" id="PR00781">
    <property type="entry name" value="LIPOSIGPTASE"/>
</dbReference>
<dbReference type="InterPro" id="IPR001872">
    <property type="entry name" value="Peptidase_A8"/>
</dbReference>
<sequence length="165" mass="18513">MSRRFGLWLGVILLVMALDQLTKLWALQTFAFEGDGFPVTSFFNLVLRYNPGAAFSFLADHSGWQRWFFTALAFGVSAWLLTMIHRHQNERLQPLAFSLVVGGAIGNVIDRIAYGKVVDFLDFHVAGHHWPAFNIADSAICVGVALMLIAQFRESRDNSHKQVSS</sequence>
<dbReference type="PANTHER" id="PTHR33695">
    <property type="entry name" value="LIPOPROTEIN SIGNAL PEPTIDASE"/>
    <property type="match status" value="1"/>
</dbReference>
<feature type="transmembrane region" description="Helical" evidence="9">
    <location>
        <begin position="95"/>
        <end position="113"/>
    </location>
</feature>
<keyword evidence="2 9" id="KW-1003">Cell membrane</keyword>
<proteinExistence type="inferred from homology"/>
<evidence type="ECO:0000313" key="13">
    <source>
        <dbReference type="Proteomes" id="UP001500547"/>
    </source>
</evidence>
<dbReference type="PANTHER" id="PTHR33695:SF1">
    <property type="entry name" value="LIPOPROTEIN SIGNAL PEPTIDASE"/>
    <property type="match status" value="1"/>
</dbReference>
<organism evidence="12 13">
    <name type="scientific">Viridibacterium curvum</name>
    <dbReference type="NCBI Taxonomy" id="1101404"/>
    <lineage>
        <taxon>Bacteria</taxon>
        <taxon>Pseudomonadati</taxon>
        <taxon>Pseudomonadota</taxon>
        <taxon>Betaproteobacteria</taxon>
        <taxon>Rhodocyclales</taxon>
        <taxon>Rhodocyclaceae</taxon>
        <taxon>Viridibacterium</taxon>
    </lineage>
</organism>
<evidence type="ECO:0000256" key="3">
    <source>
        <dbReference type="ARBA" id="ARBA00022670"/>
    </source>
</evidence>
<evidence type="ECO:0000256" key="11">
    <source>
        <dbReference type="RuleBase" id="RU004181"/>
    </source>
</evidence>
<accession>A0ABP9Q5Z6</accession>
<evidence type="ECO:0000256" key="5">
    <source>
        <dbReference type="ARBA" id="ARBA00022750"/>
    </source>
</evidence>
<dbReference type="Pfam" id="PF01252">
    <property type="entry name" value="Peptidase_A8"/>
    <property type="match status" value="1"/>
</dbReference>
<feature type="active site" evidence="9">
    <location>
        <position position="137"/>
    </location>
</feature>
<comment type="similarity">
    <text evidence="1 9 11">Belongs to the peptidase A8 family.</text>
</comment>